<accession>A0ABV5AN02</accession>
<evidence type="ECO:0000313" key="3">
    <source>
        <dbReference type="EMBL" id="MFB5265377.1"/>
    </source>
</evidence>
<dbReference type="PANTHER" id="PTHR42942:SF1">
    <property type="entry name" value="ALKYLTRANSFERASE-LIKE PROTEIN 1"/>
    <property type="match status" value="1"/>
</dbReference>
<dbReference type="InterPro" id="IPR014048">
    <property type="entry name" value="MethylDNA_cys_MeTrfase_DNA-bd"/>
</dbReference>
<dbReference type="Pfam" id="PF01035">
    <property type="entry name" value="DNA_binding_1"/>
    <property type="match status" value="1"/>
</dbReference>
<gene>
    <name evidence="3" type="ORF">ACE41H_01050</name>
</gene>
<dbReference type="PANTHER" id="PTHR42942">
    <property type="entry name" value="6-O-METHYLGUANINE DNA METHYLTRANSFERASE"/>
    <property type="match status" value="1"/>
</dbReference>
<dbReference type="RefSeq" id="WP_375352670.1">
    <property type="nucleotide sequence ID" value="NZ_JBHHMI010000001.1"/>
</dbReference>
<sequence>MTPFTARVIEVIQQIPEGKVMTYGQIAREAGSSRAARQVVRILHSMSRKHQLPWHRVVNAKGEIAVQDDESAELQCLFLQSEGVELLGNRRIDLETFQHHPNAD</sequence>
<evidence type="ECO:0000256" key="1">
    <source>
        <dbReference type="ARBA" id="ARBA00022763"/>
    </source>
</evidence>
<keyword evidence="4" id="KW-1185">Reference proteome</keyword>
<reference evidence="3 4" key="1">
    <citation type="submission" date="2024-09" db="EMBL/GenBank/DDBJ databases">
        <title>Paenibacillus zeirhizospherea sp. nov., isolated from surface of the maize (Zea mays) roots in a horticulture field, Hungary.</title>
        <authorList>
            <person name="Marton D."/>
            <person name="Farkas M."/>
            <person name="Bedics A."/>
            <person name="Toth E."/>
            <person name="Tancsics A."/>
            <person name="Boka K."/>
            <person name="Maroti G."/>
            <person name="Kriszt B."/>
            <person name="Cserhati M."/>
        </authorList>
    </citation>
    <scope>NUCLEOTIDE SEQUENCE [LARGE SCALE GENOMIC DNA]</scope>
    <source>
        <strain evidence="3 4">KCTC 33519</strain>
    </source>
</reference>
<dbReference type="Proteomes" id="UP001580346">
    <property type="component" value="Unassembled WGS sequence"/>
</dbReference>
<dbReference type="SUPFAM" id="SSF46767">
    <property type="entry name" value="Methylated DNA-protein cysteine methyltransferase, C-terminal domain"/>
    <property type="match status" value="1"/>
</dbReference>
<dbReference type="InterPro" id="IPR052520">
    <property type="entry name" value="ATL_DNA_repair"/>
</dbReference>
<dbReference type="InterPro" id="IPR036217">
    <property type="entry name" value="MethylDNA_cys_MeTrfase_DNAb"/>
</dbReference>
<protein>
    <submittedName>
        <fullName evidence="3">MGMT family protein</fullName>
    </submittedName>
</protein>
<dbReference type="CDD" id="cd06445">
    <property type="entry name" value="ATase"/>
    <property type="match status" value="1"/>
</dbReference>
<dbReference type="EMBL" id="JBHHMI010000001">
    <property type="protein sequence ID" value="MFB5265377.1"/>
    <property type="molecule type" value="Genomic_DNA"/>
</dbReference>
<comment type="caution">
    <text evidence="3">The sequence shown here is derived from an EMBL/GenBank/DDBJ whole genome shotgun (WGS) entry which is preliminary data.</text>
</comment>
<organism evidence="3 4">
    <name type="scientific">Paenibacillus enshidis</name>
    <dbReference type="NCBI Taxonomy" id="1458439"/>
    <lineage>
        <taxon>Bacteria</taxon>
        <taxon>Bacillati</taxon>
        <taxon>Bacillota</taxon>
        <taxon>Bacilli</taxon>
        <taxon>Bacillales</taxon>
        <taxon>Paenibacillaceae</taxon>
        <taxon>Paenibacillus</taxon>
    </lineage>
</organism>
<feature type="domain" description="Methylated-DNA-[protein]-cysteine S-methyltransferase DNA binding" evidence="2">
    <location>
        <begin position="3"/>
        <end position="84"/>
    </location>
</feature>
<dbReference type="InterPro" id="IPR036388">
    <property type="entry name" value="WH-like_DNA-bd_sf"/>
</dbReference>
<keyword evidence="1" id="KW-0227">DNA damage</keyword>
<dbReference type="Gene3D" id="1.10.10.10">
    <property type="entry name" value="Winged helix-like DNA-binding domain superfamily/Winged helix DNA-binding domain"/>
    <property type="match status" value="1"/>
</dbReference>
<evidence type="ECO:0000313" key="4">
    <source>
        <dbReference type="Proteomes" id="UP001580346"/>
    </source>
</evidence>
<name>A0ABV5AN02_9BACL</name>
<proteinExistence type="predicted"/>
<evidence type="ECO:0000259" key="2">
    <source>
        <dbReference type="Pfam" id="PF01035"/>
    </source>
</evidence>